<dbReference type="CDD" id="cd00082">
    <property type="entry name" value="HisKA"/>
    <property type="match status" value="1"/>
</dbReference>
<proteinExistence type="predicted"/>
<keyword evidence="9" id="KW-0812">Transmembrane</keyword>
<feature type="domain" description="Histidine kinase" evidence="10">
    <location>
        <begin position="192"/>
        <end position="397"/>
    </location>
</feature>
<dbReference type="EC" id="2.7.13.3" evidence="2"/>
<evidence type="ECO:0000256" key="6">
    <source>
        <dbReference type="ARBA" id="ARBA00022777"/>
    </source>
</evidence>
<keyword evidence="9" id="KW-1133">Transmembrane helix</keyword>
<keyword evidence="4" id="KW-0808">Transferase</keyword>
<comment type="caution">
    <text evidence="11">The sequence shown here is derived from an EMBL/GenBank/DDBJ whole genome shotgun (WGS) entry which is preliminary data.</text>
</comment>
<dbReference type="GO" id="GO:0000155">
    <property type="term" value="F:phosphorelay sensor kinase activity"/>
    <property type="evidence" value="ECO:0007669"/>
    <property type="project" value="InterPro"/>
</dbReference>
<evidence type="ECO:0000256" key="5">
    <source>
        <dbReference type="ARBA" id="ARBA00022741"/>
    </source>
</evidence>
<evidence type="ECO:0000256" key="7">
    <source>
        <dbReference type="ARBA" id="ARBA00022840"/>
    </source>
</evidence>
<dbReference type="InterPro" id="IPR003661">
    <property type="entry name" value="HisK_dim/P_dom"/>
</dbReference>
<evidence type="ECO:0000313" key="12">
    <source>
        <dbReference type="Proteomes" id="UP000293347"/>
    </source>
</evidence>
<dbReference type="PANTHER" id="PTHR43065:SF10">
    <property type="entry name" value="PEROXIDE STRESS-ACTIVATED HISTIDINE KINASE MAK3"/>
    <property type="match status" value="1"/>
</dbReference>
<dbReference type="SMART" id="SM00387">
    <property type="entry name" value="HATPase_c"/>
    <property type="match status" value="1"/>
</dbReference>
<evidence type="ECO:0000256" key="4">
    <source>
        <dbReference type="ARBA" id="ARBA00022679"/>
    </source>
</evidence>
<dbReference type="EMBL" id="SJSL01000001">
    <property type="protein sequence ID" value="TCD03016.1"/>
    <property type="molecule type" value="Genomic_DNA"/>
</dbReference>
<dbReference type="RefSeq" id="WP_131593208.1">
    <property type="nucleotide sequence ID" value="NZ_SJSL01000001.1"/>
</dbReference>
<protein>
    <recommendedName>
        <fullName evidence="2">histidine kinase</fullName>
        <ecNumber evidence="2">2.7.13.3</ecNumber>
    </recommendedName>
</protein>
<keyword evidence="12" id="KW-1185">Reference proteome</keyword>
<keyword evidence="5" id="KW-0547">Nucleotide-binding</keyword>
<sequence>MNPYEKKRRWKFFLLVFAIVIGAASVFYSDFFVKKMEREERLQFELYVKVTEQSFNMYDDDRYTGVIDLIRTNNKLPVIMTDGNDDIIGYQGLDSIKTYYNVDDNKLENYDPEYFARQLKIMRKQHPRIPITGLDGKRWFIYHKDTPTLTQLRYFPYIQLSVIALFLLTAYVAFSSARKAEQDQVWVGMAKETAHQLGTPISSLMAWVELIKSRFNAEEDPLIAEMENDIKRLEVITDRFSKIGSKPIVEDHVMYTVIYNFVQYFKLRTSDKIIFSITGDDQVRALLNVPLFDWVTENLLKNAANAIENEGKITINIIENLAKEEVFIDVSDTGKGIARSKFDAVFQPGYTTRKRGWGLGLSLTKRIIENYHNGQIFVKESELGKGTTFRIILKSSITYEPTSNT</sequence>
<accession>A0A4R0NQC3</accession>
<dbReference type="InterPro" id="IPR005467">
    <property type="entry name" value="His_kinase_dom"/>
</dbReference>
<evidence type="ECO:0000256" key="3">
    <source>
        <dbReference type="ARBA" id="ARBA00022553"/>
    </source>
</evidence>
<dbReference type="Gene3D" id="3.30.565.10">
    <property type="entry name" value="Histidine kinase-like ATPase, C-terminal domain"/>
    <property type="match status" value="1"/>
</dbReference>
<dbReference type="Pfam" id="PF02518">
    <property type="entry name" value="HATPase_c"/>
    <property type="match status" value="1"/>
</dbReference>
<comment type="catalytic activity">
    <reaction evidence="1">
        <text>ATP + protein L-histidine = ADP + protein N-phospho-L-histidine.</text>
        <dbReference type="EC" id="2.7.13.3"/>
    </reaction>
</comment>
<keyword evidence="9" id="KW-0472">Membrane</keyword>
<reference evidence="11 12" key="1">
    <citation type="submission" date="2019-02" db="EMBL/GenBank/DDBJ databases">
        <title>Pedobacter sp. RP-1-14 sp. nov., isolated from Arctic soil.</title>
        <authorList>
            <person name="Dahal R.H."/>
        </authorList>
    </citation>
    <scope>NUCLEOTIDE SEQUENCE [LARGE SCALE GENOMIC DNA]</scope>
    <source>
        <strain evidence="11 12">RP-1-14</strain>
    </source>
</reference>
<evidence type="ECO:0000256" key="1">
    <source>
        <dbReference type="ARBA" id="ARBA00000085"/>
    </source>
</evidence>
<keyword evidence="7" id="KW-0067">ATP-binding</keyword>
<keyword evidence="8" id="KW-0902">Two-component regulatory system</keyword>
<dbReference type="PROSITE" id="PS50109">
    <property type="entry name" value="HIS_KIN"/>
    <property type="match status" value="1"/>
</dbReference>
<gene>
    <name evidence="11" type="ORF">EZ437_03285</name>
</gene>
<evidence type="ECO:0000256" key="2">
    <source>
        <dbReference type="ARBA" id="ARBA00012438"/>
    </source>
</evidence>
<evidence type="ECO:0000256" key="9">
    <source>
        <dbReference type="SAM" id="Phobius"/>
    </source>
</evidence>
<evidence type="ECO:0000259" key="10">
    <source>
        <dbReference type="PROSITE" id="PS50109"/>
    </source>
</evidence>
<dbReference type="AlphaFoldDB" id="A0A4R0NQC3"/>
<evidence type="ECO:0000313" key="11">
    <source>
        <dbReference type="EMBL" id="TCD03016.1"/>
    </source>
</evidence>
<keyword evidence="3" id="KW-0597">Phosphoprotein</keyword>
<keyword evidence="6 11" id="KW-0418">Kinase</keyword>
<dbReference type="Proteomes" id="UP000293347">
    <property type="component" value="Unassembled WGS sequence"/>
</dbReference>
<dbReference type="OrthoDB" id="1931120at2"/>
<name>A0A4R0NQC3_9SPHI</name>
<dbReference type="InterPro" id="IPR004358">
    <property type="entry name" value="Sig_transdc_His_kin-like_C"/>
</dbReference>
<organism evidence="11 12">
    <name type="scientific">Pedobacter psychroterrae</name>
    <dbReference type="NCBI Taxonomy" id="2530453"/>
    <lineage>
        <taxon>Bacteria</taxon>
        <taxon>Pseudomonadati</taxon>
        <taxon>Bacteroidota</taxon>
        <taxon>Sphingobacteriia</taxon>
        <taxon>Sphingobacteriales</taxon>
        <taxon>Sphingobacteriaceae</taxon>
        <taxon>Pedobacter</taxon>
    </lineage>
</organism>
<dbReference type="InterPro" id="IPR036890">
    <property type="entry name" value="HATPase_C_sf"/>
</dbReference>
<dbReference type="PRINTS" id="PR00344">
    <property type="entry name" value="BCTRLSENSOR"/>
</dbReference>
<evidence type="ECO:0000256" key="8">
    <source>
        <dbReference type="ARBA" id="ARBA00023012"/>
    </source>
</evidence>
<feature type="transmembrane region" description="Helical" evidence="9">
    <location>
        <begin position="12"/>
        <end position="33"/>
    </location>
</feature>
<dbReference type="PANTHER" id="PTHR43065">
    <property type="entry name" value="SENSOR HISTIDINE KINASE"/>
    <property type="match status" value="1"/>
</dbReference>
<dbReference type="SUPFAM" id="SSF55874">
    <property type="entry name" value="ATPase domain of HSP90 chaperone/DNA topoisomerase II/histidine kinase"/>
    <property type="match status" value="1"/>
</dbReference>
<dbReference type="InterPro" id="IPR003594">
    <property type="entry name" value="HATPase_dom"/>
</dbReference>
<dbReference type="GO" id="GO:0005524">
    <property type="term" value="F:ATP binding"/>
    <property type="evidence" value="ECO:0007669"/>
    <property type="project" value="UniProtKB-KW"/>
</dbReference>